<evidence type="ECO:0000313" key="2">
    <source>
        <dbReference type="Proteomes" id="UP001151516"/>
    </source>
</evidence>
<dbReference type="OrthoDB" id="5528431at2759"/>
<organism evidence="1 2">
    <name type="scientific">Coemansia spiralis</name>
    <dbReference type="NCBI Taxonomy" id="417178"/>
    <lineage>
        <taxon>Eukaryota</taxon>
        <taxon>Fungi</taxon>
        <taxon>Fungi incertae sedis</taxon>
        <taxon>Zoopagomycota</taxon>
        <taxon>Kickxellomycotina</taxon>
        <taxon>Kickxellomycetes</taxon>
        <taxon>Kickxellales</taxon>
        <taxon>Kickxellaceae</taxon>
        <taxon>Coemansia</taxon>
    </lineage>
</organism>
<dbReference type="Proteomes" id="UP001151516">
    <property type="component" value="Unassembled WGS sequence"/>
</dbReference>
<reference evidence="1" key="1">
    <citation type="submission" date="2022-07" db="EMBL/GenBank/DDBJ databases">
        <title>Phylogenomic reconstructions and comparative analyses of Kickxellomycotina fungi.</title>
        <authorList>
            <person name="Reynolds N.K."/>
            <person name="Stajich J.E."/>
            <person name="Barry K."/>
            <person name="Grigoriev I.V."/>
            <person name="Crous P."/>
            <person name="Smith M.E."/>
        </authorList>
    </citation>
    <scope>NUCLEOTIDE SEQUENCE</scope>
    <source>
        <strain evidence="1">CBS 109367</strain>
    </source>
</reference>
<keyword evidence="2" id="KW-1185">Reference proteome</keyword>
<name>A0A9W8GM07_9FUNG</name>
<sequence length="156" mass="17624">MSISLSAFTEELRDLYANGALYESYVAQFKTADELCMIKASAAARQPQRFKEDVRNGTPFRALFIDQNYAQAAYLHEEVKFYELLMINAADGEMPGGVDFVWINDDVENCELAEEFKRNAALLEKSRIGTSSPKPCCLVILDPFLCPFSVERSLLF</sequence>
<evidence type="ECO:0000313" key="1">
    <source>
        <dbReference type="EMBL" id="KAJ2687121.1"/>
    </source>
</evidence>
<dbReference type="EMBL" id="JANBTX010000082">
    <property type="protein sequence ID" value="KAJ2687121.1"/>
    <property type="molecule type" value="Genomic_DNA"/>
</dbReference>
<comment type="caution">
    <text evidence="1">The sequence shown here is derived from an EMBL/GenBank/DDBJ whole genome shotgun (WGS) entry which is preliminary data.</text>
</comment>
<protein>
    <submittedName>
        <fullName evidence="1">Uncharacterized protein</fullName>
    </submittedName>
</protein>
<accession>A0A9W8GM07</accession>
<gene>
    <name evidence="1" type="ORF">IWW39_003153</name>
</gene>
<dbReference type="AlphaFoldDB" id="A0A9W8GM07"/>
<proteinExistence type="predicted"/>